<sequence length="80" mass="8639">MVSLPPSLRSSLPITPANFNLPCLQPSLPYCTLWYPALLYPPYSYPCLATHSSPPTPFPFPKMSAFAGLSVNSLVLLGVS</sequence>
<name>A0A5B7HSA5_PORTR</name>
<dbReference type="AlphaFoldDB" id="A0A5B7HSA5"/>
<dbReference type="Proteomes" id="UP000324222">
    <property type="component" value="Unassembled WGS sequence"/>
</dbReference>
<protein>
    <submittedName>
        <fullName evidence="1">Uncharacterized protein</fullName>
    </submittedName>
</protein>
<keyword evidence="2" id="KW-1185">Reference proteome</keyword>
<evidence type="ECO:0000313" key="1">
    <source>
        <dbReference type="EMBL" id="MPC71354.1"/>
    </source>
</evidence>
<accession>A0A5B7HSA5</accession>
<dbReference type="EMBL" id="VSRR010032729">
    <property type="protein sequence ID" value="MPC71354.1"/>
    <property type="molecule type" value="Genomic_DNA"/>
</dbReference>
<gene>
    <name evidence="1" type="ORF">E2C01_065631</name>
</gene>
<comment type="caution">
    <text evidence="1">The sequence shown here is derived from an EMBL/GenBank/DDBJ whole genome shotgun (WGS) entry which is preliminary data.</text>
</comment>
<organism evidence="1 2">
    <name type="scientific">Portunus trituberculatus</name>
    <name type="common">Swimming crab</name>
    <name type="synonym">Neptunus trituberculatus</name>
    <dbReference type="NCBI Taxonomy" id="210409"/>
    <lineage>
        <taxon>Eukaryota</taxon>
        <taxon>Metazoa</taxon>
        <taxon>Ecdysozoa</taxon>
        <taxon>Arthropoda</taxon>
        <taxon>Crustacea</taxon>
        <taxon>Multicrustacea</taxon>
        <taxon>Malacostraca</taxon>
        <taxon>Eumalacostraca</taxon>
        <taxon>Eucarida</taxon>
        <taxon>Decapoda</taxon>
        <taxon>Pleocyemata</taxon>
        <taxon>Brachyura</taxon>
        <taxon>Eubrachyura</taxon>
        <taxon>Portunoidea</taxon>
        <taxon>Portunidae</taxon>
        <taxon>Portuninae</taxon>
        <taxon>Portunus</taxon>
    </lineage>
</organism>
<reference evidence="1 2" key="1">
    <citation type="submission" date="2019-05" db="EMBL/GenBank/DDBJ databases">
        <title>Another draft genome of Portunus trituberculatus and its Hox gene families provides insights of decapod evolution.</title>
        <authorList>
            <person name="Jeong J.-H."/>
            <person name="Song I."/>
            <person name="Kim S."/>
            <person name="Choi T."/>
            <person name="Kim D."/>
            <person name="Ryu S."/>
            <person name="Kim W."/>
        </authorList>
    </citation>
    <scope>NUCLEOTIDE SEQUENCE [LARGE SCALE GENOMIC DNA]</scope>
    <source>
        <tissue evidence="1">Muscle</tissue>
    </source>
</reference>
<proteinExistence type="predicted"/>
<evidence type="ECO:0000313" key="2">
    <source>
        <dbReference type="Proteomes" id="UP000324222"/>
    </source>
</evidence>